<gene>
    <name evidence="6" type="ORF">ERS672216_01068</name>
</gene>
<keyword evidence="4 5" id="KW-0472">Membrane</keyword>
<organism evidence="6 7">
    <name type="scientific">Campylobacter geochelonis</name>
    <dbReference type="NCBI Taxonomy" id="1780362"/>
    <lineage>
        <taxon>Bacteria</taxon>
        <taxon>Pseudomonadati</taxon>
        <taxon>Campylobacterota</taxon>
        <taxon>Epsilonproteobacteria</taxon>
        <taxon>Campylobacterales</taxon>
        <taxon>Campylobacteraceae</taxon>
        <taxon>Campylobacter</taxon>
    </lineage>
</organism>
<feature type="transmembrane region" description="Helical" evidence="5">
    <location>
        <begin position="141"/>
        <end position="174"/>
    </location>
</feature>
<dbReference type="InterPro" id="IPR059112">
    <property type="entry name" value="CysZ/EI24"/>
</dbReference>
<dbReference type="Pfam" id="PF07264">
    <property type="entry name" value="EI24"/>
    <property type="match status" value="1"/>
</dbReference>
<comment type="subcellular location">
    <subcellularLocation>
        <location evidence="1">Membrane</location>
        <topology evidence="1">Multi-pass membrane protein</topology>
    </subcellularLocation>
</comment>
<feature type="transmembrane region" description="Helical" evidence="5">
    <location>
        <begin position="203"/>
        <end position="236"/>
    </location>
</feature>
<evidence type="ECO:0000256" key="3">
    <source>
        <dbReference type="ARBA" id="ARBA00022989"/>
    </source>
</evidence>
<sequence length="246" mass="28091">MIGIFRLSLKDFLTRKFILLSILPFLVAVVLLGGFMIFGGKELFDTLSLGAQSGDFSFLDESEYPWLAKALTFGLTKWIISALFYVAGTFLVLMLSVFIALGVAGFLTPIVAKELNLRHYNLVKESEPSFWRVMKLMGIELVKFIVILLICLPLLFIPVINLFAINIPFFYLYYKFLLVDVASNALDKTKFELAYKKGGGYGFIFACIVFYILCLVPFVGLFFQLFFVIYLTHILYSKERKNSLKY</sequence>
<evidence type="ECO:0000256" key="5">
    <source>
        <dbReference type="SAM" id="Phobius"/>
    </source>
</evidence>
<proteinExistence type="predicted"/>
<dbReference type="OrthoDB" id="5339118at2"/>
<protein>
    <submittedName>
        <fullName evidence="6">Putative integral membrane protein</fullName>
    </submittedName>
</protein>
<evidence type="ECO:0000256" key="2">
    <source>
        <dbReference type="ARBA" id="ARBA00022692"/>
    </source>
</evidence>
<dbReference type="AlphaFoldDB" id="A0A128EFV2"/>
<feature type="transmembrane region" description="Helical" evidence="5">
    <location>
        <begin position="78"/>
        <end position="111"/>
    </location>
</feature>
<dbReference type="Proteomes" id="UP000069632">
    <property type="component" value="Unassembled WGS sequence"/>
</dbReference>
<keyword evidence="2 5" id="KW-0812">Transmembrane</keyword>
<name>A0A128EFV2_9BACT</name>
<reference evidence="6 7" key="1">
    <citation type="submission" date="2016-02" db="EMBL/GenBank/DDBJ databases">
        <authorList>
            <consortium name="Pathogen Informatics"/>
        </authorList>
    </citation>
    <scope>NUCLEOTIDE SEQUENCE [LARGE SCALE GENOMIC DNA]</scope>
    <source>
        <strain evidence="6 7">RC20</strain>
    </source>
</reference>
<evidence type="ECO:0000313" key="7">
    <source>
        <dbReference type="Proteomes" id="UP000069632"/>
    </source>
</evidence>
<keyword evidence="3 5" id="KW-1133">Transmembrane helix</keyword>
<dbReference type="EMBL" id="FIZP01000004">
    <property type="protein sequence ID" value="CZE47795.1"/>
    <property type="molecule type" value="Genomic_DNA"/>
</dbReference>
<evidence type="ECO:0000256" key="4">
    <source>
        <dbReference type="ARBA" id="ARBA00023136"/>
    </source>
</evidence>
<accession>A0A128EFV2</accession>
<evidence type="ECO:0000256" key="1">
    <source>
        <dbReference type="ARBA" id="ARBA00004141"/>
    </source>
</evidence>
<evidence type="ECO:0000313" key="6">
    <source>
        <dbReference type="EMBL" id="CZE47795.1"/>
    </source>
</evidence>
<keyword evidence="7" id="KW-1185">Reference proteome</keyword>
<feature type="transmembrane region" description="Helical" evidence="5">
    <location>
        <begin position="17"/>
        <end position="38"/>
    </location>
</feature>
<dbReference type="RefSeq" id="WP_075540215.1">
    <property type="nucleotide sequence ID" value="NZ_CP053844.1"/>
</dbReference>